<accession>A0ABN1XIZ8</accession>
<proteinExistence type="predicted"/>
<gene>
    <name evidence="1" type="ORF">GCM10009613_11680</name>
</gene>
<keyword evidence="2" id="KW-1185">Reference proteome</keyword>
<protein>
    <recommendedName>
        <fullName evidence="3">C2H2-type domain-containing protein</fullName>
    </recommendedName>
</protein>
<sequence length="60" mass="6381">MNGPEPGTEIRLATWSHGVVPVVACPLCGALVAAEAVEQHARVHALDLRDAPQSRNRPSE</sequence>
<comment type="caution">
    <text evidence="1">The sequence shown here is derived from an EMBL/GenBank/DDBJ whole genome shotgun (WGS) entry which is preliminary data.</text>
</comment>
<dbReference type="EMBL" id="BAAAJK010000004">
    <property type="protein sequence ID" value="GAA1382955.1"/>
    <property type="molecule type" value="Genomic_DNA"/>
</dbReference>
<reference evidence="1 2" key="1">
    <citation type="journal article" date="2019" name="Int. J. Syst. Evol. Microbiol.">
        <title>The Global Catalogue of Microorganisms (GCM) 10K type strain sequencing project: providing services to taxonomists for standard genome sequencing and annotation.</title>
        <authorList>
            <consortium name="The Broad Institute Genomics Platform"/>
            <consortium name="The Broad Institute Genome Sequencing Center for Infectious Disease"/>
            <person name="Wu L."/>
            <person name="Ma J."/>
        </authorList>
    </citation>
    <scope>NUCLEOTIDE SEQUENCE [LARGE SCALE GENOMIC DNA]</scope>
    <source>
        <strain evidence="1 2">JCM 11896</strain>
    </source>
</reference>
<evidence type="ECO:0000313" key="1">
    <source>
        <dbReference type="EMBL" id="GAA1382955.1"/>
    </source>
</evidence>
<evidence type="ECO:0008006" key="3">
    <source>
        <dbReference type="Google" id="ProtNLM"/>
    </source>
</evidence>
<dbReference type="Proteomes" id="UP001501414">
    <property type="component" value="Unassembled WGS sequence"/>
</dbReference>
<name>A0ABN1XIZ8_9PSEU</name>
<evidence type="ECO:0000313" key="2">
    <source>
        <dbReference type="Proteomes" id="UP001501414"/>
    </source>
</evidence>
<organism evidence="1 2">
    <name type="scientific">Pseudonocardia kongjuensis</name>
    <dbReference type="NCBI Taxonomy" id="102227"/>
    <lineage>
        <taxon>Bacteria</taxon>
        <taxon>Bacillati</taxon>
        <taxon>Actinomycetota</taxon>
        <taxon>Actinomycetes</taxon>
        <taxon>Pseudonocardiales</taxon>
        <taxon>Pseudonocardiaceae</taxon>
        <taxon>Pseudonocardia</taxon>
    </lineage>
</organism>